<dbReference type="Pfam" id="PF06161">
    <property type="entry name" value="DUF975"/>
    <property type="match status" value="1"/>
</dbReference>
<dbReference type="EMBL" id="PGVD01000012">
    <property type="protein sequence ID" value="PLS00357.1"/>
    <property type="molecule type" value="Genomic_DNA"/>
</dbReference>
<evidence type="ECO:0000313" key="4">
    <source>
        <dbReference type="Proteomes" id="UP000234951"/>
    </source>
</evidence>
<feature type="transmembrane region" description="Helical" evidence="1">
    <location>
        <begin position="62"/>
        <end position="83"/>
    </location>
</feature>
<dbReference type="Proteomes" id="UP000235114">
    <property type="component" value="Unassembled WGS sequence"/>
</dbReference>
<keyword evidence="1" id="KW-0472">Membrane</keyword>
<evidence type="ECO:0000313" key="3">
    <source>
        <dbReference type="EMBL" id="PLS00357.1"/>
    </source>
</evidence>
<dbReference type="Proteomes" id="UP000234951">
    <property type="component" value="Unassembled WGS sequence"/>
</dbReference>
<dbReference type="EMBL" id="PGVA01000002">
    <property type="protein sequence ID" value="PLR86586.1"/>
    <property type="molecule type" value="Genomic_DNA"/>
</dbReference>
<proteinExistence type="predicted"/>
<evidence type="ECO:0000313" key="2">
    <source>
        <dbReference type="EMBL" id="PLR86586.1"/>
    </source>
</evidence>
<sequence>MTISEIKKLALKSLQGKWGLAVLLTFLLFLVNSVVSAIVEVILSGGFNNWLWQEQTPVAVDIANIVISIVLIPLTIAATWFYLNLSRSEAAKIAQVFAIYKDGKTSLKLIGASILVFIFIVLWSLLLIIPGIIKAIAYSQTFFLLKDHPEYTVIKAITESRRRMKGYKWKYFLMHLSFIGWGILAVLSLGIGFLWISPYISAACATFYNELIDQPKKDTVLVNE</sequence>
<dbReference type="InterPro" id="IPR010380">
    <property type="entry name" value="DUF975"/>
</dbReference>
<dbReference type="PANTHER" id="PTHR40076">
    <property type="entry name" value="MEMBRANE PROTEIN-RELATED"/>
    <property type="match status" value="1"/>
</dbReference>
<accession>A0A2N5GSF6</accession>
<dbReference type="PANTHER" id="PTHR40076:SF1">
    <property type="entry name" value="MEMBRANE PROTEIN"/>
    <property type="match status" value="1"/>
</dbReference>
<evidence type="ECO:0008006" key="6">
    <source>
        <dbReference type="Google" id="ProtNLM"/>
    </source>
</evidence>
<protein>
    <recommendedName>
        <fullName evidence="6">DUF975 family protein</fullName>
    </recommendedName>
</protein>
<comment type="caution">
    <text evidence="2">The sequence shown here is derived from an EMBL/GenBank/DDBJ whole genome shotgun (WGS) entry which is preliminary data.</text>
</comment>
<evidence type="ECO:0000313" key="5">
    <source>
        <dbReference type="Proteomes" id="UP000235114"/>
    </source>
</evidence>
<keyword evidence="5" id="KW-1185">Reference proteome</keyword>
<gene>
    <name evidence="2" type="ORF">CU635_00980</name>
    <name evidence="3" type="ORF">CVD25_03385</name>
</gene>
<dbReference type="OrthoDB" id="9784844at2"/>
<name>A0A2N5GSF6_9BACI</name>
<organism evidence="2 4">
    <name type="scientific">Bacillus canaveralius</name>
    <dbReference type="NCBI Taxonomy" id="1403243"/>
    <lineage>
        <taxon>Bacteria</taxon>
        <taxon>Bacillati</taxon>
        <taxon>Bacillota</taxon>
        <taxon>Bacilli</taxon>
        <taxon>Bacillales</taxon>
        <taxon>Bacillaceae</taxon>
        <taxon>Bacillus</taxon>
    </lineage>
</organism>
<feature type="transmembrane region" description="Helical" evidence="1">
    <location>
        <begin position="20"/>
        <end position="42"/>
    </location>
</feature>
<keyword evidence="1" id="KW-1133">Transmembrane helix</keyword>
<feature type="transmembrane region" description="Helical" evidence="1">
    <location>
        <begin position="109"/>
        <end position="133"/>
    </location>
</feature>
<dbReference type="AlphaFoldDB" id="A0A2N5GSF6"/>
<reference evidence="2 4" key="1">
    <citation type="submission" date="2017-11" db="EMBL/GenBank/DDBJ databases">
        <title>Comparitive Functional Genomics of Dry Heat Resistant strains isolated from the Viking Spacecraft.</title>
        <authorList>
            <person name="Seuylemezian A."/>
            <person name="Cooper K."/>
            <person name="Vaishampayan P."/>
        </authorList>
    </citation>
    <scope>NUCLEOTIDE SEQUENCE [LARGE SCALE GENOMIC DNA]</scope>
    <source>
        <strain evidence="2 4">M4.6</strain>
    </source>
</reference>
<evidence type="ECO:0000256" key="1">
    <source>
        <dbReference type="SAM" id="Phobius"/>
    </source>
</evidence>
<reference evidence="3 5" key="2">
    <citation type="submission" date="2017-12" db="EMBL/GenBank/DDBJ databases">
        <title>Comparative Functional Genomics of Dry Heat Resistant strains isolated from the Viking Spacecraft.</title>
        <authorList>
            <person name="Seuylemezian A."/>
            <person name="Cooper K."/>
            <person name="Vaishampayan P."/>
        </authorList>
    </citation>
    <scope>NUCLEOTIDE SEQUENCE [LARGE SCALE GENOMIC DNA]</scope>
    <source>
        <strain evidence="3 5">ATCC 29669</strain>
    </source>
</reference>
<feature type="transmembrane region" description="Helical" evidence="1">
    <location>
        <begin position="172"/>
        <end position="196"/>
    </location>
</feature>
<keyword evidence="1" id="KW-0812">Transmembrane</keyword>